<dbReference type="RefSeq" id="WP_310369944.1">
    <property type="nucleotide sequence ID" value="NZ_JAVDYB010000001.1"/>
</dbReference>
<dbReference type="InterPro" id="IPR022398">
    <property type="entry name" value="Peptidase_S8_His-AS"/>
</dbReference>
<feature type="active site" description="Charge relay system" evidence="5 6">
    <location>
        <position position="158"/>
    </location>
</feature>
<dbReference type="PROSITE" id="PS00137">
    <property type="entry name" value="SUBTILASE_HIS"/>
    <property type="match status" value="1"/>
</dbReference>
<dbReference type="PRINTS" id="PR00723">
    <property type="entry name" value="SUBTILISIN"/>
</dbReference>
<dbReference type="Gene3D" id="2.60.120.260">
    <property type="entry name" value="Galactose-binding domain-like"/>
    <property type="match status" value="2"/>
</dbReference>
<dbReference type="EMBL" id="JAVDYB010000001">
    <property type="protein sequence ID" value="MDR7277564.1"/>
    <property type="molecule type" value="Genomic_DNA"/>
</dbReference>
<evidence type="ECO:0000313" key="10">
    <source>
        <dbReference type="Proteomes" id="UP001183643"/>
    </source>
</evidence>
<dbReference type="InterPro" id="IPR023828">
    <property type="entry name" value="Peptidase_S8_Ser-AS"/>
</dbReference>
<dbReference type="InterPro" id="IPR050131">
    <property type="entry name" value="Peptidase_S8_subtilisin-like"/>
</dbReference>
<accession>A0AAE3YPP3</accession>
<dbReference type="GO" id="GO:0005615">
    <property type="term" value="C:extracellular space"/>
    <property type="evidence" value="ECO:0007669"/>
    <property type="project" value="TreeGrafter"/>
</dbReference>
<reference evidence="9" key="1">
    <citation type="submission" date="2023-07" db="EMBL/GenBank/DDBJ databases">
        <title>Sequencing the genomes of 1000 actinobacteria strains.</title>
        <authorList>
            <person name="Klenk H.-P."/>
        </authorList>
    </citation>
    <scope>NUCLEOTIDE SEQUENCE</scope>
    <source>
        <strain evidence="9">DSM 44707</strain>
    </source>
</reference>
<dbReference type="InterPro" id="IPR015500">
    <property type="entry name" value="Peptidase_S8_subtilisin-rel"/>
</dbReference>
<dbReference type="FunFam" id="3.40.50.200:FF:000014">
    <property type="entry name" value="Proteinase K"/>
    <property type="match status" value="1"/>
</dbReference>
<dbReference type="SUPFAM" id="SSF54897">
    <property type="entry name" value="Protease propeptides/inhibitors"/>
    <property type="match status" value="1"/>
</dbReference>
<dbReference type="CDD" id="cd04077">
    <property type="entry name" value="Peptidases_S8_PCSK9_ProteinaseK_like"/>
    <property type="match status" value="1"/>
</dbReference>
<proteinExistence type="inferred from homology"/>
<feature type="domain" description="P/Homo B" evidence="8">
    <location>
        <begin position="489"/>
        <end position="626"/>
    </location>
</feature>
<evidence type="ECO:0000256" key="6">
    <source>
        <dbReference type="PROSITE-ProRule" id="PRU01240"/>
    </source>
</evidence>
<dbReference type="Pfam" id="PF00082">
    <property type="entry name" value="Peptidase_S8"/>
    <property type="match status" value="1"/>
</dbReference>
<evidence type="ECO:0000259" key="8">
    <source>
        <dbReference type="PROSITE" id="PS51829"/>
    </source>
</evidence>
<comment type="caution">
    <text evidence="9">The sequence shown here is derived from an EMBL/GenBank/DDBJ whole genome shotgun (WGS) entry which is preliminary data.</text>
</comment>
<organism evidence="9 10">
    <name type="scientific">Catenuloplanes atrovinosus</name>
    <dbReference type="NCBI Taxonomy" id="137266"/>
    <lineage>
        <taxon>Bacteria</taxon>
        <taxon>Bacillati</taxon>
        <taxon>Actinomycetota</taxon>
        <taxon>Actinomycetes</taxon>
        <taxon>Micromonosporales</taxon>
        <taxon>Micromonosporaceae</taxon>
        <taxon>Catenuloplanes</taxon>
    </lineage>
</organism>
<dbReference type="PROSITE" id="PS51892">
    <property type="entry name" value="SUBTILASE"/>
    <property type="match status" value="1"/>
</dbReference>
<sequence>MISVRRGRALAAAVVTLMAVGTGAPATAAEPEGRVLNADGPNAIAGSYIVVLKDAAVTAEAVPGTAGALAGRHGGAVVRTYRHAVRGFEATLTERAARRLAADPAVASVTQNATVTGSDVQSPTPSWGLDRIDQRALPFDDSFTYPGNAPRVTAYVIDGGINLTHAEFTGRVRSGWDFVDNDADATDCRGHGTHVAGTVGGTTYGVAKNVELVAVRVLNCEGSGTIASTIAGIDWVTADHEAGTPAVANMSLNAARVFPAEDEAVRRSIADGVTYVVSAGNDNGGNACDHTPAGVREAIVVGATGPDDARAPFSNVGSCVDLFAPGVDILSANIGGDTATRLWSGTSMAAPHVAGAAALVLADHPTFTPAEVADELLREATRDVVGAPGTGSPNALLHVDSTAPANDFSLEVTPATGTVTAGGSVTATVAGTVTRGAAQQVTLAARGLPAGATATFAPATIGSGGTTELTVATTAKTAPGRYDVLVVGAGPSATRPAWFTLTVAGAAGCVGANESNLSLESDHPVEVPITITGCAGNAAANSTVEVHLDHTYVADLEVKLIAPSGNEYNLVNRTGDGADDLDYTFTHDLSAEPADGVWKLWVFDNAPSGSGVTDSWALHLGGEQLPAPVCGGVSAADHPFLDMETVEDPITVDGCDRAASAHSYVEVRILHPQERDLAVYLVAPDGERIGLQVNHAHFTPNSIRTFIADLSGKPANGVWRLQVADGIWGSEPGLLDGWKLTL</sequence>
<keyword evidence="10" id="KW-1185">Reference proteome</keyword>
<evidence type="ECO:0000256" key="5">
    <source>
        <dbReference type="PIRSR" id="PIRSR615500-1"/>
    </source>
</evidence>
<name>A0AAE3YPP3_9ACTN</name>
<evidence type="ECO:0000256" key="3">
    <source>
        <dbReference type="ARBA" id="ARBA00022801"/>
    </source>
</evidence>
<dbReference type="GO" id="GO:0006508">
    <property type="term" value="P:proteolysis"/>
    <property type="evidence" value="ECO:0007669"/>
    <property type="project" value="UniProtKB-KW"/>
</dbReference>
<gene>
    <name evidence="9" type="ORF">J2S41_004342</name>
</gene>
<dbReference type="InterPro" id="IPR034193">
    <property type="entry name" value="PCSK9_ProteinaseK-like"/>
</dbReference>
<dbReference type="InterPro" id="IPR037045">
    <property type="entry name" value="S8pro/Inhibitor_I9_sf"/>
</dbReference>
<evidence type="ECO:0000256" key="4">
    <source>
        <dbReference type="ARBA" id="ARBA00022825"/>
    </source>
</evidence>
<dbReference type="InterPro" id="IPR010259">
    <property type="entry name" value="S8pro/Inhibitor_I9"/>
</dbReference>
<keyword evidence="4 6" id="KW-0720">Serine protease</keyword>
<dbReference type="Pfam" id="PF01483">
    <property type="entry name" value="P_proprotein"/>
    <property type="match status" value="2"/>
</dbReference>
<evidence type="ECO:0000256" key="1">
    <source>
        <dbReference type="ARBA" id="ARBA00011073"/>
    </source>
</evidence>
<dbReference type="SUPFAM" id="SSF49785">
    <property type="entry name" value="Galactose-binding domain-like"/>
    <property type="match status" value="2"/>
</dbReference>
<dbReference type="PROSITE" id="PS51829">
    <property type="entry name" value="P_HOMO_B"/>
    <property type="match status" value="2"/>
</dbReference>
<dbReference type="PANTHER" id="PTHR43806">
    <property type="entry name" value="PEPTIDASE S8"/>
    <property type="match status" value="1"/>
</dbReference>
<dbReference type="InterPro" id="IPR036852">
    <property type="entry name" value="Peptidase_S8/S53_dom_sf"/>
</dbReference>
<dbReference type="Gene3D" id="3.30.70.80">
    <property type="entry name" value="Peptidase S8 propeptide/proteinase inhibitor I9"/>
    <property type="match status" value="1"/>
</dbReference>
<evidence type="ECO:0000256" key="7">
    <source>
        <dbReference type="SAM" id="SignalP"/>
    </source>
</evidence>
<dbReference type="Proteomes" id="UP001183643">
    <property type="component" value="Unassembled WGS sequence"/>
</dbReference>
<evidence type="ECO:0000256" key="2">
    <source>
        <dbReference type="ARBA" id="ARBA00022670"/>
    </source>
</evidence>
<feature type="active site" description="Charge relay system" evidence="5 6">
    <location>
        <position position="191"/>
    </location>
</feature>
<dbReference type="InterPro" id="IPR002884">
    <property type="entry name" value="P_dom"/>
</dbReference>
<dbReference type="Pfam" id="PF05922">
    <property type="entry name" value="Inhibitor_I9"/>
    <property type="match status" value="1"/>
</dbReference>
<feature type="active site" description="Charge relay system" evidence="5 6">
    <location>
        <position position="347"/>
    </location>
</feature>
<feature type="chain" id="PRO_5042202102" evidence="7">
    <location>
        <begin position="29"/>
        <end position="742"/>
    </location>
</feature>
<feature type="signal peptide" evidence="7">
    <location>
        <begin position="1"/>
        <end position="28"/>
    </location>
</feature>
<comment type="similarity">
    <text evidence="1 6">Belongs to the peptidase S8 family.</text>
</comment>
<keyword evidence="2 6" id="KW-0645">Protease</keyword>
<dbReference type="Gene3D" id="3.40.50.200">
    <property type="entry name" value="Peptidase S8/S53 domain"/>
    <property type="match status" value="1"/>
</dbReference>
<dbReference type="AlphaFoldDB" id="A0AAE3YPP3"/>
<dbReference type="InterPro" id="IPR000209">
    <property type="entry name" value="Peptidase_S8/S53_dom"/>
</dbReference>
<dbReference type="PROSITE" id="PS00138">
    <property type="entry name" value="SUBTILASE_SER"/>
    <property type="match status" value="1"/>
</dbReference>
<protein>
    <submittedName>
        <fullName evidence="9">Subtilisin family serine protease/subtilisin-like proprotein convertase family protein</fullName>
    </submittedName>
</protein>
<keyword evidence="3 6" id="KW-0378">Hydrolase</keyword>
<dbReference type="SUPFAM" id="SSF52743">
    <property type="entry name" value="Subtilisin-like"/>
    <property type="match status" value="1"/>
</dbReference>
<dbReference type="InterPro" id="IPR008979">
    <property type="entry name" value="Galactose-bd-like_sf"/>
</dbReference>
<dbReference type="GO" id="GO:0004252">
    <property type="term" value="F:serine-type endopeptidase activity"/>
    <property type="evidence" value="ECO:0007669"/>
    <property type="project" value="UniProtKB-UniRule"/>
</dbReference>
<feature type="domain" description="P/Homo B" evidence="8">
    <location>
        <begin position="628"/>
        <end position="742"/>
    </location>
</feature>
<evidence type="ECO:0000313" key="9">
    <source>
        <dbReference type="EMBL" id="MDR7277564.1"/>
    </source>
</evidence>
<dbReference type="PANTHER" id="PTHR43806:SF11">
    <property type="entry name" value="CEREVISIN-RELATED"/>
    <property type="match status" value="1"/>
</dbReference>
<keyword evidence="7" id="KW-0732">Signal</keyword>